<dbReference type="GO" id="GO:0016787">
    <property type="term" value="F:hydrolase activity"/>
    <property type="evidence" value="ECO:0007669"/>
    <property type="project" value="UniProtKB-KW"/>
</dbReference>
<keyword evidence="1" id="KW-0732">Signal</keyword>
<evidence type="ECO:0000313" key="4">
    <source>
        <dbReference type="Proteomes" id="UP001597375"/>
    </source>
</evidence>
<dbReference type="InterPro" id="IPR011050">
    <property type="entry name" value="Pectin_lyase_fold/virulence"/>
</dbReference>
<dbReference type="EMBL" id="JBHUIT010000001">
    <property type="protein sequence ID" value="MFD2255246.1"/>
    <property type="molecule type" value="Genomic_DNA"/>
</dbReference>
<evidence type="ECO:0000259" key="2">
    <source>
        <dbReference type="Pfam" id="PF12708"/>
    </source>
</evidence>
<dbReference type="Gene3D" id="2.160.20.10">
    <property type="entry name" value="Single-stranded right-handed beta-helix, Pectin lyase-like"/>
    <property type="match status" value="1"/>
</dbReference>
<dbReference type="Proteomes" id="UP001597375">
    <property type="component" value="Unassembled WGS sequence"/>
</dbReference>
<dbReference type="Pfam" id="PF12708">
    <property type="entry name" value="Pect-lyase_RHGA_epim"/>
    <property type="match status" value="1"/>
</dbReference>
<feature type="domain" description="Rhamnogalacturonase A/B/Epimerase-like pectate lyase" evidence="2">
    <location>
        <begin position="55"/>
        <end position="238"/>
    </location>
</feature>
<feature type="chain" id="PRO_5046951926" evidence="1">
    <location>
        <begin position="28"/>
        <end position="403"/>
    </location>
</feature>
<keyword evidence="3" id="KW-0378">Hydrolase</keyword>
<reference evidence="4" key="1">
    <citation type="journal article" date="2019" name="Int. J. Syst. Evol. Microbiol.">
        <title>The Global Catalogue of Microorganisms (GCM) 10K type strain sequencing project: providing services to taxonomists for standard genome sequencing and annotation.</title>
        <authorList>
            <consortium name="The Broad Institute Genomics Platform"/>
            <consortium name="The Broad Institute Genome Sequencing Center for Infectious Disease"/>
            <person name="Wu L."/>
            <person name="Ma J."/>
        </authorList>
    </citation>
    <scope>NUCLEOTIDE SEQUENCE [LARGE SCALE GENOMIC DNA]</scope>
    <source>
        <strain evidence="4">CGMCC 4.7106</strain>
    </source>
</reference>
<dbReference type="InterPro" id="IPR012334">
    <property type="entry name" value="Pectin_lyas_fold"/>
</dbReference>
<dbReference type="SUPFAM" id="SSF51126">
    <property type="entry name" value="Pectin lyase-like"/>
    <property type="match status" value="1"/>
</dbReference>
<sequence length="403" mass="43843">MKIIKSDVSVLSVTAVISCMIAQPVLAAYSEPASYTNPPETINLGSVGYETIGWDDSAAFRNAIDDVAAAGGGVVWVPNGDYRLSAVSMKSNVHLKIHKNATLTLHSETSMFNFTGGIRNTSIRGIGGRFTVKIPDYNSARFVYATGVNNMMVTNVDIEDPFETIYSSFELTWDRVRNETPKNLTISNISCLNKEHYGYGIIQAQAASDSYFFNLEGHGGVPVRLETGWTLMNLAKEGGVFNIKATNITSEDGQAAVMMQPHTRSNGDVFLNFIDAVGSEFAVSLEKGGTWKYTAQQIADYNLGTGNFGKVSIGNAHAVYRGSGVPTRYAHLDFYPESELLKVFRDGNEIEGYSGPSIATFGNHGDANQLITWKITASPGFVNPPISTEDYNHPNSKKNRPSL</sequence>
<proteinExistence type="predicted"/>
<organism evidence="3 4">
    <name type="scientific">Luteolibacter algae</name>
    <dbReference type="NCBI Taxonomy" id="454151"/>
    <lineage>
        <taxon>Bacteria</taxon>
        <taxon>Pseudomonadati</taxon>
        <taxon>Verrucomicrobiota</taxon>
        <taxon>Verrucomicrobiia</taxon>
        <taxon>Verrucomicrobiales</taxon>
        <taxon>Verrucomicrobiaceae</taxon>
        <taxon>Luteolibacter</taxon>
    </lineage>
</organism>
<evidence type="ECO:0000313" key="3">
    <source>
        <dbReference type="EMBL" id="MFD2255246.1"/>
    </source>
</evidence>
<keyword evidence="4" id="KW-1185">Reference proteome</keyword>
<accession>A0ABW5D6L6</accession>
<evidence type="ECO:0000256" key="1">
    <source>
        <dbReference type="SAM" id="SignalP"/>
    </source>
</evidence>
<dbReference type="PROSITE" id="PS51257">
    <property type="entry name" value="PROKAR_LIPOPROTEIN"/>
    <property type="match status" value="1"/>
</dbReference>
<gene>
    <name evidence="3" type="ORF">ACFSSA_01030</name>
</gene>
<name>A0ABW5D6L6_9BACT</name>
<protein>
    <submittedName>
        <fullName evidence="3">Glycosyl hydrolase family 28-related protein</fullName>
    </submittedName>
</protein>
<dbReference type="InterPro" id="IPR024535">
    <property type="entry name" value="RHGA/B-epi-like_pectate_lyase"/>
</dbReference>
<comment type="caution">
    <text evidence="3">The sequence shown here is derived from an EMBL/GenBank/DDBJ whole genome shotgun (WGS) entry which is preliminary data.</text>
</comment>
<dbReference type="RefSeq" id="WP_386817908.1">
    <property type="nucleotide sequence ID" value="NZ_JBHUIT010000001.1"/>
</dbReference>
<feature type="signal peptide" evidence="1">
    <location>
        <begin position="1"/>
        <end position="27"/>
    </location>
</feature>